<dbReference type="AlphaFoldDB" id="A0A432W3P0"/>
<feature type="transmembrane region" description="Helical" evidence="11">
    <location>
        <begin position="593"/>
        <end position="613"/>
    </location>
</feature>
<dbReference type="PANTHER" id="PTHR43373">
    <property type="entry name" value="NA(+)/H(+) ANTIPORTER SUBUNIT"/>
    <property type="match status" value="1"/>
</dbReference>
<evidence type="ECO:0000256" key="5">
    <source>
        <dbReference type="ARBA" id="ARBA00022692"/>
    </source>
</evidence>
<evidence type="ECO:0000256" key="3">
    <source>
        <dbReference type="ARBA" id="ARBA00022449"/>
    </source>
</evidence>
<dbReference type="Pfam" id="PF00361">
    <property type="entry name" value="Proton_antipo_M"/>
    <property type="match status" value="1"/>
</dbReference>
<reference evidence="16 17" key="1">
    <citation type="journal article" date="2011" name="Front. Microbiol.">
        <title>Genomic signatures of strain selection and enhancement in Bacillus atrophaeus var. globigii, a historical biowarfare simulant.</title>
        <authorList>
            <person name="Gibbons H.S."/>
            <person name="Broomall S.M."/>
            <person name="McNew L.A."/>
            <person name="Daligault H."/>
            <person name="Chapman C."/>
            <person name="Bruce D."/>
            <person name="Karavis M."/>
            <person name="Krepps M."/>
            <person name="McGregor P.A."/>
            <person name="Hong C."/>
            <person name="Park K.H."/>
            <person name="Akmal A."/>
            <person name="Feldman A."/>
            <person name="Lin J.S."/>
            <person name="Chang W.E."/>
            <person name="Higgs B.W."/>
            <person name="Demirev P."/>
            <person name="Lindquist J."/>
            <person name="Liem A."/>
            <person name="Fochler E."/>
            <person name="Read T.D."/>
            <person name="Tapia R."/>
            <person name="Johnson S."/>
            <person name="Bishop-Lilly K.A."/>
            <person name="Detter C."/>
            <person name="Han C."/>
            <person name="Sozhamannan S."/>
            <person name="Rosenzweig C.N."/>
            <person name="Skowronski E.W."/>
        </authorList>
    </citation>
    <scope>NUCLEOTIDE SEQUENCE [LARGE SCALE GENOMIC DNA]</scope>
    <source>
        <strain evidence="16 17">MLST1</strain>
    </source>
</reference>
<feature type="transmembrane region" description="Helical" evidence="11">
    <location>
        <begin position="563"/>
        <end position="581"/>
    </location>
</feature>
<dbReference type="InterPro" id="IPR001516">
    <property type="entry name" value="Proton_antipo_N"/>
</dbReference>
<feature type="compositionally biased region" description="Basic and acidic residues" evidence="10">
    <location>
        <begin position="805"/>
        <end position="830"/>
    </location>
</feature>
<name>A0A432W3P0_9GAMM</name>
<evidence type="ECO:0000256" key="6">
    <source>
        <dbReference type="ARBA" id="ARBA00022989"/>
    </source>
</evidence>
<dbReference type="Pfam" id="PF00662">
    <property type="entry name" value="Proton_antipo_N"/>
    <property type="match status" value="1"/>
</dbReference>
<dbReference type="InterPro" id="IPR025383">
    <property type="entry name" value="MrpA_C/MbhD"/>
</dbReference>
<dbReference type="GO" id="GO:0006811">
    <property type="term" value="P:monoatomic ion transport"/>
    <property type="evidence" value="ECO:0007669"/>
    <property type="project" value="UniProtKB-KW"/>
</dbReference>
<dbReference type="Pfam" id="PF13244">
    <property type="entry name" value="MbhD"/>
    <property type="match status" value="1"/>
</dbReference>
<dbReference type="OrthoDB" id="9811798at2"/>
<organism evidence="16 17">
    <name type="scientific">Aliidiomarina minuta</name>
    <dbReference type="NCBI Taxonomy" id="880057"/>
    <lineage>
        <taxon>Bacteria</taxon>
        <taxon>Pseudomonadati</taxon>
        <taxon>Pseudomonadota</taxon>
        <taxon>Gammaproteobacteria</taxon>
        <taxon>Alteromonadales</taxon>
        <taxon>Idiomarinaceae</taxon>
        <taxon>Aliidiomarina</taxon>
    </lineage>
</organism>
<evidence type="ECO:0000259" key="12">
    <source>
        <dbReference type="Pfam" id="PF00361"/>
    </source>
</evidence>
<accession>A0A432W3P0</accession>
<feature type="transmembrane region" description="Helical" evidence="11">
    <location>
        <begin position="268"/>
        <end position="289"/>
    </location>
</feature>
<feature type="transmembrane region" description="Helical" evidence="11">
    <location>
        <begin position="683"/>
        <end position="704"/>
    </location>
</feature>
<keyword evidence="7" id="KW-0406">Ion transport</keyword>
<dbReference type="PRINTS" id="PR01434">
    <property type="entry name" value="NADHDHGNASE5"/>
</dbReference>
<dbReference type="Pfam" id="PF20501">
    <property type="entry name" value="MbhE"/>
    <property type="match status" value="1"/>
</dbReference>
<dbReference type="InterPro" id="IPR050616">
    <property type="entry name" value="CPA3_Na-H_Antiporter_A"/>
</dbReference>
<feature type="transmembrane region" description="Helical" evidence="11">
    <location>
        <begin position="75"/>
        <end position="95"/>
    </location>
</feature>
<feature type="domain" description="NADH:quinone oxidoreductase/Mrp antiporter transmembrane" evidence="12">
    <location>
        <begin position="124"/>
        <end position="413"/>
    </location>
</feature>
<proteinExistence type="predicted"/>
<feature type="domain" description="NADH-Ubiquinone oxidoreductase (complex I) chain 5 N-terminal" evidence="13">
    <location>
        <begin position="62"/>
        <end position="107"/>
    </location>
</feature>
<dbReference type="RefSeq" id="WP_126804370.1">
    <property type="nucleotide sequence ID" value="NZ_PIPL01000003.1"/>
</dbReference>
<gene>
    <name evidence="16" type="ORF">CWE09_12440</name>
</gene>
<feature type="transmembrane region" description="Helical" evidence="11">
    <location>
        <begin position="620"/>
        <end position="638"/>
    </location>
</feature>
<dbReference type="EMBL" id="PIPL01000003">
    <property type="protein sequence ID" value="RUO23951.1"/>
    <property type="molecule type" value="Genomic_DNA"/>
</dbReference>
<dbReference type="InterPro" id="IPR046806">
    <property type="entry name" value="MrpA_C/MbhE"/>
</dbReference>
<evidence type="ECO:0000313" key="17">
    <source>
        <dbReference type="Proteomes" id="UP000288293"/>
    </source>
</evidence>
<evidence type="ECO:0000259" key="13">
    <source>
        <dbReference type="Pfam" id="PF00662"/>
    </source>
</evidence>
<keyword evidence="17" id="KW-1185">Reference proteome</keyword>
<feature type="transmembrane region" description="Helical" evidence="11">
    <location>
        <begin position="203"/>
        <end position="228"/>
    </location>
</feature>
<evidence type="ECO:0000259" key="14">
    <source>
        <dbReference type="Pfam" id="PF13244"/>
    </source>
</evidence>
<sequence>MQLAVLVIFLLAALTPSLNSRLQARTSLLLALVPAALTVWFASHIPLIAGGDIVVHEYPWIPGLDISLTMVLDGLSLMFAMLICGIGTFIVLYAGSYLKGHQDLGRFLTILLAFMGSMLGLVLADNLITMFVFWELTSITSYLLIGFNHQSPDARKAALQGLIVTVGGGLALLAGIALLGTAAGSYSLQEIFNSSEVLTEHPLYVGMLICLLLGAFTKSAQFPFHFWLPNAMAAPTPVSAYLHSATMVKAGIYLMARLHPELGGTELWVITLTSFGAFTMLTGAFMALRSTDLKKLLAYSTIMALGTLTFLLGIGTELAMIAFAAYLLAHSLYKGALFMLAGIVDHETGSRDVRHLGGLRKVLPVTAICTLIATLSLAGIPPLFGFVAKELLLESMLDGALSFILMAMVILSSIFIVVVAAVVAIRPFFGAYKAPNEHVHEAPRMMLAGPVVLVLLSLVAGLVPALAGDFITLPASHVVAGYNVEGYLALWHGINLPLIMSIVSVGLGLLLFKFWDPVRESLKVLDPVIKRGPESGYFHFMDGIVKLADWQTRQLQDGSMRNYLRTIILTFIAVTGYTLFARYQIHWNWDVNFYFHEIVTVGILVAAALAACITTSRLGAVAAMGAVGFTVALIFILFSAPDLGITQILVETLTVILLVLVLFRLPSFSNISTMAERVRDAFVALLTGSLITLLIMITIDVQLFEPISGYMIENSQPLAYGRNIVNVILVDYRALDTLGEIFVLALAAMGVYAMIKFNPETLPGANHYAGTLILPPKQLPEKDIVHSLDEIHQQMLEDQNIVESQEERENGDDHSEKNSNKQEDADKEGR</sequence>
<feature type="transmembrane region" description="Helical" evidence="11">
    <location>
        <begin position="320"/>
        <end position="344"/>
    </location>
</feature>
<feature type="transmembrane region" description="Helical" evidence="11">
    <location>
        <begin position="644"/>
        <end position="663"/>
    </location>
</feature>
<evidence type="ECO:0000256" key="11">
    <source>
        <dbReference type="SAM" id="Phobius"/>
    </source>
</evidence>
<dbReference type="GO" id="GO:0005886">
    <property type="term" value="C:plasma membrane"/>
    <property type="evidence" value="ECO:0007669"/>
    <property type="project" value="UniProtKB-SubCell"/>
</dbReference>
<feature type="transmembrane region" description="Helical" evidence="11">
    <location>
        <begin position="159"/>
        <end position="183"/>
    </location>
</feature>
<evidence type="ECO:0000256" key="10">
    <source>
        <dbReference type="SAM" id="MobiDB-lite"/>
    </source>
</evidence>
<keyword evidence="6 11" id="KW-1133">Transmembrane helix</keyword>
<feature type="transmembrane region" description="Helical" evidence="11">
    <location>
        <begin position="487"/>
        <end position="512"/>
    </location>
</feature>
<evidence type="ECO:0000313" key="16">
    <source>
        <dbReference type="EMBL" id="RUO23951.1"/>
    </source>
</evidence>
<dbReference type="InterPro" id="IPR001750">
    <property type="entry name" value="ND/Mrp_TM"/>
</dbReference>
<keyword evidence="2" id="KW-0813">Transport</keyword>
<dbReference type="NCBIfam" id="NF009287">
    <property type="entry name" value="PRK12647.1"/>
    <property type="match status" value="1"/>
</dbReference>
<feature type="domain" description="MrpA C-terminal/MbhE" evidence="15">
    <location>
        <begin position="676"/>
        <end position="758"/>
    </location>
</feature>
<feature type="transmembrane region" description="Helical" evidence="11">
    <location>
        <begin position="365"/>
        <end position="388"/>
    </location>
</feature>
<keyword evidence="3" id="KW-0050">Antiport</keyword>
<feature type="transmembrane region" description="Helical" evidence="11">
    <location>
        <begin position="296"/>
        <end position="314"/>
    </location>
</feature>
<dbReference type="GO" id="GO:0015297">
    <property type="term" value="F:antiporter activity"/>
    <property type="evidence" value="ECO:0007669"/>
    <property type="project" value="UniProtKB-KW"/>
</dbReference>
<protein>
    <submittedName>
        <fullName evidence="16">Na(+)/H(+) antiporter subunit A</fullName>
    </submittedName>
</protein>
<dbReference type="PANTHER" id="PTHR43373:SF1">
    <property type="entry name" value="NA(+)_H(+) ANTIPORTER SUBUNIT A"/>
    <property type="match status" value="1"/>
</dbReference>
<comment type="caution">
    <text evidence="16">The sequence shown here is derived from an EMBL/GenBank/DDBJ whole genome shotgun (WGS) entry which is preliminary data.</text>
</comment>
<evidence type="ECO:0000259" key="15">
    <source>
        <dbReference type="Pfam" id="PF20501"/>
    </source>
</evidence>
<evidence type="ECO:0000256" key="1">
    <source>
        <dbReference type="ARBA" id="ARBA00004651"/>
    </source>
</evidence>
<evidence type="ECO:0000256" key="7">
    <source>
        <dbReference type="ARBA" id="ARBA00023065"/>
    </source>
</evidence>
<feature type="transmembrane region" description="Helical" evidence="11">
    <location>
        <begin position="446"/>
        <end position="467"/>
    </location>
</feature>
<dbReference type="Proteomes" id="UP000288293">
    <property type="component" value="Unassembled WGS sequence"/>
</dbReference>
<keyword evidence="5 9" id="KW-0812">Transmembrane</keyword>
<feature type="domain" description="MrpA C-terminal/MbhD" evidence="14">
    <location>
        <begin position="603"/>
        <end position="666"/>
    </location>
</feature>
<evidence type="ECO:0000256" key="2">
    <source>
        <dbReference type="ARBA" id="ARBA00022448"/>
    </source>
</evidence>
<feature type="region of interest" description="Disordered" evidence="10">
    <location>
        <begin position="796"/>
        <end position="830"/>
    </location>
</feature>
<keyword evidence="8 11" id="KW-0472">Membrane</keyword>
<evidence type="ECO:0000256" key="9">
    <source>
        <dbReference type="RuleBase" id="RU000320"/>
    </source>
</evidence>
<feature type="transmembrane region" description="Helical" evidence="11">
    <location>
        <begin position="130"/>
        <end position="147"/>
    </location>
</feature>
<comment type="subcellular location">
    <subcellularLocation>
        <location evidence="1">Cell membrane</location>
        <topology evidence="1">Multi-pass membrane protein</topology>
    </subcellularLocation>
    <subcellularLocation>
        <location evidence="9">Membrane</location>
        <topology evidence="9">Multi-pass membrane protein</topology>
    </subcellularLocation>
</comment>
<evidence type="ECO:0000256" key="4">
    <source>
        <dbReference type="ARBA" id="ARBA00022475"/>
    </source>
</evidence>
<feature type="transmembrane region" description="Helical" evidence="11">
    <location>
        <begin position="400"/>
        <end position="425"/>
    </location>
</feature>
<feature type="transmembrane region" description="Helical" evidence="11">
    <location>
        <begin position="107"/>
        <end position="124"/>
    </location>
</feature>
<keyword evidence="4" id="KW-1003">Cell membrane</keyword>
<feature type="transmembrane region" description="Helical" evidence="11">
    <location>
        <begin position="240"/>
        <end position="256"/>
    </location>
</feature>
<evidence type="ECO:0000256" key="8">
    <source>
        <dbReference type="ARBA" id="ARBA00023136"/>
    </source>
</evidence>